<accession>A0A839STC7</accession>
<keyword evidence="1" id="KW-1133">Transmembrane helix</keyword>
<reference evidence="3 4" key="1">
    <citation type="submission" date="2020-08" db="EMBL/GenBank/DDBJ databases">
        <title>Genomic Encyclopedia of Type Strains, Phase III (KMG-III): the genomes of soil and plant-associated and newly described type strains.</title>
        <authorList>
            <person name="Whitman W."/>
        </authorList>
    </citation>
    <scope>NUCLEOTIDE SEQUENCE [LARGE SCALE GENOMIC DNA]</scope>
    <source>
        <strain evidence="3 4">CECT 8803</strain>
    </source>
</reference>
<dbReference type="EMBL" id="JACHXA010000004">
    <property type="protein sequence ID" value="MBB3065578.1"/>
    <property type="molecule type" value="Genomic_DNA"/>
</dbReference>
<feature type="domain" description="Putative Flp pilus-assembly TadG-like N-terminal" evidence="2">
    <location>
        <begin position="26"/>
        <end position="70"/>
    </location>
</feature>
<evidence type="ECO:0000256" key="1">
    <source>
        <dbReference type="SAM" id="Phobius"/>
    </source>
</evidence>
<evidence type="ECO:0000313" key="4">
    <source>
        <dbReference type="Proteomes" id="UP000581135"/>
    </source>
</evidence>
<dbReference type="InterPro" id="IPR028087">
    <property type="entry name" value="Tad_N"/>
</dbReference>
<protein>
    <recommendedName>
        <fullName evidence="2">Putative Flp pilus-assembly TadG-like N-terminal domain-containing protein</fullName>
    </recommendedName>
</protein>
<evidence type="ECO:0000313" key="3">
    <source>
        <dbReference type="EMBL" id="MBB3065578.1"/>
    </source>
</evidence>
<dbReference type="AlphaFoldDB" id="A0A839STC7"/>
<gene>
    <name evidence="3" type="ORF">FHR98_001865</name>
</gene>
<proteinExistence type="predicted"/>
<feature type="transmembrane region" description="Helical" evidence="1">
    <location>
        <begin position="28"/>
        <end position="53"/>
    </location>
</feature>
<keyword evidence="1" id="KW-0812">Transmembrane</keyword>
<organism evidence="3 4">
    <name type="scientific">Limibacillus halophilus</name>
    <dbReference type="NCBI Taxonomy" id="1579333"/>
    <lineage>
        <taxon>Bacteria</taxon>
        <taxon>Pseudomonadati</taxon>
        <taxon>Pseudomonadota</taxon>
        <taxon>Alphaproteobacteria</taxon>
        <taxon>Rhodospirillales</taxon>
        <taxon>Rhodovibrionaceae</taxon>
        <taxon>Limibacillus</taxon>
    </lineage>
</organism>
<dbReference type="RefSeq" id="WP_183416390.1">
    <property type="nucleotide sequence ID" value="NZ_JACHXA010000004.1"/>
</dbReference>
<sequence length="493" mass="49958">MVTKNPNEPRTYPRSLARRFLRGDGGMVLIWVTVLLPVLLGIAALAIDASYIFSNRSRAQAAADAAALAGSYLVDGGTQKEVEDAGFAAARANLAIGGGSGINIDSIVIERGVWDCSGIVYPATCFTVTGTDPTAVRASVSLGDGGASTVQLFFAKAIGFGDQEINVDAVANVIGGGPPQDCVVALNEHDAAAFYMNGNNDINATDCNIQIASDHPTAAAEINGGASNITITGGTFNVDGAYSGKTGVVNPEPVEGAGCAPNCNPYSGLNPIHELLQDIAYAPAGGSYDQVSPPSGFQCTHGAPGSPTSITGGTALTPGVYCGGITDFGGGTATMAPGTYVMLDGPLDTNAVILDGTAGVTIVMVDTGGAADSYISSSGNAGFNLTAPDAASGSPFGGFIIWEAITNPKSADPNDWKISGTPNSDLIGAIYTPNAWWSFRGDVNQGAGGADCFLVISDKLDFRGGTQTDFSAAGCGGFGGTPLFTDDRYALVQ</sequence>
<dbReference type="Proteomes" id="UP000581135">
    <property type="component" value="Unassembled WGS sequence"/>
</dbReference>
<evidence type="ECO:0000259" key="2">
    <source>
        <dbReference type="Pfam" id="PF13400"/>
    </source>
</evidence>
<keyword evidence="4" id="KW-1185">Reference proteome</keyword>
<keyword evidence="1" id="KW-0472">Membrane</keyword>
<comment type="caution">
    <text evidence="3">The sequence shown here is derived from an EMBL/GenBank/DDBJ whole genome shotgun (WGS) entry which is preliminary data.</text>
</comment>
<dbReference type="Pfam" id="PF13400">
    <property type="entry name" value="Tad"/>
    <property type="match status" value="1"/>
</dbReference>
<name>A0A839STC7_9PROT</name>